<evidence type="ECO:0000313" key="4">
    <source>
        <dbReference type="Proteomes" id="UP000243081"/>
    </source>
</evidence>
<dbReference type="Pfam" id="PF13302">
    <property type="entry name" value="Acetyltransf_3"/>
    <property type="match status" value="1"/>
</dbReference>
<evidence type="ECO:0000256" key="1">
    <source>
        <dbReference type="SAM" id="MobiDB-lite"/>
    </source>
</evidence>
<dbReference type="PANTHER" id="PTHR43792">
    <property type="entry name" value="GNAT FAMILY, PUTATIVE (AFU_ORTHOLOGUE AFUA_3G00765)-RELATED-RELATED"/>
    <property type="match status" value="1"/>
</dbReference>
<gene>
    <name evidence="3" type="ORF">LLEC1_05683</name>
</gene>
<dbReference type="InterPro" id="IPR016181">
    <property type="entry name" value="Acyl_CoA_acyltransferase"/>
</dbReference>
<dbReference type="SUPFAM" id="SSF55729">
    <property type="entry name" value="Acyl-CoA N-acyltransferases (Nat)"/>
    <property type="match status" value="1"/>
</dbReference>
<dbReference type="OMA" id="DTAWVKY"/>
<reference evidence="3 4" key="1">
    <citation type="submission" date="2016-03" db="EMBL/GenBank/DDBJ databases">
        <title>Fine-scale spatial genetic structure of a fungal parasite of coffee scale insects.</title>
        <authorList>
            <person name="Jackson D."/>
            <person name="Zemenick K.A."/>
            <person name="Malloure B."/>
            <person name="Quandt C.A."/>
            <person name="James T.Y."/>
        </authorList>
    </citation>
    <scope>NUCLEOTIDE SEQUENCE [LARGE SCALE GENOMIC DNA]</scope>
    <source>
        <strain evidence="3 4">UM487</strain>
    </source>
</reference>
<dbReference type="PROSITE" id="PS51186">
    <property type="entry name" value="GNAT"/>
    <property type="match status" value="1"/>
</dbReference>
<dbReference type="Gene3D" id="3.40.630.30">
    <property type="match status" value="1"/>
</dbReference>
<dbReference type="AlphaFoldDB" id="A0A179IFX7"/>
<organism evidence="3 4">
    <name type="scientific">Cordyceps confragosa</name>
    <name type="common">Lecanicillium lecanii</name>
    <dbReference type="NCBI Taxonomy" id="2714763"/>
    <lineage>
        <taxon>Eukaryota</taxon>
        <taxon>Fungi</taxon>
        <taxon>Dikarya</taxon>
        <taxon>Ascomycota</taxon>
        <taxon>Pezizomycotina</taxon>
        <taxon>Sordariomycetes</taxon>
        <taxon>Hypocreomycetidae</taxon>
        <taxon>Hypocreales</taxon>
        <taxon>Cordycipitaceae</taxon>
        <taxon>Akanthomyces</taxon>
    </lineage>
</organism>
<dbReference type="Proteomes" id="UP000243081">
    <property type="component" value="Unassembled WGS sequence"/>
</dbReference>
<protein>
    <recommendedName>
        <fullName evidence="2">N-acetyltransferase domain-containing protein</fullName>
    </recommendedName>
</protein>
<evidence type="ECO:0000259" key="2">
    <source>
        <dbReference type="PROSITE" id="PS51186"/>
    </source>
</evidence>
<comment type="caution">
    <text evidence="3">The sequence shown here is derived from an EMBL/GenBank/DDBJ whole genome shotgun (WGS) entry which is preliminary data.</text>
</comment>
<dbReference type="EMBL" id="LUKN01001294">
    <property type="protein sequence ID" value="OAR01203.1"/>
    <property type="molecule type" value="Genomic_DNA"/>
</dbReference>
<dbReference type="InterPro" id="IPR000182">
    <property type="entry name" value="GNAT_dom"/>
</dbReference>
<dbReference type="OrthoDB" id="630895at2759"/>
<dbReference type="InterPro" id="IPR051531">
    <property type="entry name" value="N-acetyltransferase"/>
</dbReference>
<sequence length="142" mass="15743">MPWARRDTYERQEAAGFTERTSKRWDGDEGWDYAITTAEGGEVMGSCGSRRPEDHPGVDAGYWLADEHTGEGYATRAVQMLTQEGLEMLAPSVRIAHDKANEKSCGVPTRLGYECQGDVDGEGNSDGRPDTAWVKYPGLRRE</sequence>
<keyword evidence="4" id="KW-1185">Reference proteome</keyword>
<dbReference type="GO" id="GO:0016747">
    <property type="term" value="F:acyltransferase activity, transferring groups other than amino-acyl groups"/>
    <property type="evidence" value="ECO:0007669"/>
    <property type="project" value="InterPro"/>
</dbReference>
<accession>A0A179IFX7</accession>
<feature type="region of interest" description="Disordered" evidence="1">
    <location>
        <begin position="118"/>
        <end position="142"/>
    </location>
</feature>
<feature type="domain" description="N-acetyltransferase" evidence="2">
    <location>
        <begin position="1"/>
        <end position="138"/>
    </location>
</feature>
<name>A0A179IFX7_CORDF</name>
<proteinExistence type="predicted"/>
<evidence type="ECO:0000313" key="3">
    <source>
        <dbReference type="EMBL" id="OAR01203.1"/>
    </source>
</evidence>